<gene>
    <name evidence="8" type="ORF">ACFFF6_03995</name>
</gene>
<evidence type="ECO:0000256" key="4">
    <source>
        <dbReference type="ARBA" id="ARBA00022777"/>
    </source>
</evidence>
<feature type="transmembrane region" description="Helical" evidence="7">
    <location>
        <begin position="73"/>
        <end position="92"/>
    </location>
</feature>
<keyword evidence="5" id="KW-0902">Two-component regulatory system</keyword>
<feature type="region of interest" description="Disordered" evidence="6">
    <location>
        <begin position="393"/>
        <end position="428"/>
    </location>
</feature>
<evidence type="ECO:0000256" key="7">
    <source>
        <dbReference type="SAM" id="Phobius"/>
    </source>
</evidence>
<dbReference type="Proteomes" id="UP001589793">
    <property type="component" value="Unassembled WGS sequence"/>
</dbReference>
<dbReference type="GO" id="GO:0016301">
    <property type="term" value="F:kinase activity"/>
    <property type="evidence" value="ECO:0007669"/>
    <property type="project" value="UniProtKB-KW"/>
</dbReference>
<dbReference type="PANTHER" id="PTHR24421:SF10">
    <property type="entry name" value="NITRATE_NITRITE SENSOR PROTEIN NARQ"/>
    <property type="match status" value="1"/>
</dbReference>
<proteinExistence type="predicted"/>
<dbReference type="EMBL" id="JBHLSV010000003">
    <property type="protein sequence ID" value="MFC0673116.1"/>
    <property type="molecule type" value="Genomic_DNA"/>
</dbReference>
<dbReference type="EC" id="2.7.13.3" evidence="2"/>
<evidence type="ECO:0000256" key="1">
    <source>
        <dbReference type="ARBA" id="ARBA00000085"/>
    </source>
</evidence>
<evidence type="ECO:0000256" key="3">
    <source>
        <dbReference type="ARBA" id="ARBA00022679"/>
    </source>
</evidence>
<evidence type="ECO:0000256" key="2">
    <source>
        <dbReference type="ARBA" id="ARBA00012438"/>
    </source>
</evidence>
<keyword evidence="4 8" id="KW-0418">Kinase</keyword>
<evidence type="ECO:0000256" key="5">
    <source>
        <dbReference type="ARBA" id="ARBA00023012"/>
    </source>
</evidence>
<dbReference type="InterPro" id="IPR036890">
    <property type="entry name" value="HATPase_C_sf"/>
</dbReference>
<comment type="caution">
    <text evidence="8">The sequence shown here is derived from an EMBL/GenBank/DDBJ whole genome shotgun (WGS) entry which is preliminary data.</text>
</comment>
<dbReference type="RefSeq" id="WP_376978414.1">
    <property type="nucleotide sequence ID" value="NZ_JBHLSV010000003.1"/>
</dbReference>
<comment type="catalytic activity">
    <reaction evidence="1">
        <text>ATP + protein L-histidine = ADP + protein N-phospho-L-histidine.</text>
        <dbReference type="EC" id="2.7.13.3"/>
    </reaction>
</comment>
<protein>
    <recommendedName>
        <fullName evidence="2">histidine kinase</fullName>
        <ecNumber evidence="2">2.7.13.3</ecNumber>
    </recommendedName>
</protein>
<name>A0ABV6R808_9MICO</name>
<sequence>MAPASTSSTSSRSPRTVPRRFLAALAGPRFIDPPLRLILAILAAIQLLGLDTTAPGGYVLLQALMTASVLVTAWAPGAAAVIMVMGFLVNALAFPERLNLFLDMLALPLGVLLSQRRLRGALLTFSAFCGAAALAVGLDTYDGRFIGPGSFVVPVLASILGWSAHLLEARTEREIARREEAAREHELELARIRIDVAIDTHDTVSHGLATESAIIRVLGAEARRGGQLDLRTLSELGMVNDRAHQQLRRLLARLRGEIADEDGETDLDAALDSAVQSVRAGAAAGDIGLEVELEPTGAIVPVLFAEAATSMLYELATNIFKHADPHERSRIDVRIASGSGSPILELGAGNHALRPEPFTPRTLSRRAKRFGGECDTRVEAGGDVHVRVWIPVPATPTGQRTPDEQPQNLPRADEASARMVSSHEMTQM</sequence>
<dbReference type="InterPro" id="IPR050482">
    <property type="entry name" value="Sensor_HK_TwoCompSys"/>
</dbReference>
<evidence type="ECO:0000313" key="8">
    <source>
        <dbReference type="EMBL" id="MFC0673116.1"/>
    </source>
</evidence>
<keyword evidence="9" id="KW-1185">Reference proteome</keyword>
<evidence type="ECO:0000256" key="6">
    <source>
        <dbReference type="SAM" id="MobiDB-lite"/>
    </source>
</evidence>
<reference evidence="8 9" key="1">
    <citation type="submission" date="2024-09" db="EMBL/GenBank/DDBJ databases">
        <authorList>
            <person name="Sun Q."/>
            <person name="Mori K."/>
        </authorList>
    </citation>
    <scope>NUCLEOTIDE SEQUENCE [LARGE SCALE GENOMIC DNA]</scope>
    <source>
        <strain evidence="8 9">CICC 10874</strain>
    </source>
</reference>
<feature type="transmembrane region" description="Helical" evidence="7">
    <location>
        <begin position="121"/>
        <end position="139"/>
    </location>
</feature>
<dbReference type="Gene3D" id="3.30.565.10">
    <property type="entry name" value="Histidine kinase-like ATPase, C-terminal domain"/>
    <property type="match status" value="1"/>
</dbReference>
<feature type="transmembrane region" description="Helical" evidence="7">
    <location>
        <begin position="145"/>
        <end position="167"/>
    </location>
</feature>
<feature type="compositionally biased region" description="Polar residues" evidence="6">
    <location>
        <begin position="396"/>
        <end position="408"/>
    </location>
</feature>
<evidence type="ECO:0000313" key="9">
    <source>
        <dbReference type="Proteomes" id="UP001589793"/>
    </source>
</evidence>
<organism evidence="8 9">
    <name type="scientific">Brachybacterium hainanense</name>
    <dbReference type="NCBI Taxonomy" id="1541174"/>
    <lineage>
        <taxon>Bacteria</taxon>
        <taxon>Bacillati</taxon>
        <taxon>Actinomycetota</taxon>
        <taxon>Actinomycetes</taxon>
        <taxon>Micrococcales</taxon>
        <taxon>Dermabacteraceae</taxon>
        <taxon>Brachybacterium</taxon>
    </lineage>
</organism>
<keyword evidence="7" id="KW-1133">Transmembrane helix</keyword>
<keyword evidence="7" id="KW-0812">Transmembrane</keyword>
<keyword evidence="7" id="KW-0472">Membrane</keyword>
<feature type="transmembrane region" description="Helical" evidence="7">
    <location>
        <begin position="37"/>
        <end position="61"/>
    </location>
</feature>
<accession>A0ABV6R808</accession>
<dbReference type="PANTHER" id="PTHR24421">
    <property type="entry name" value="NITRATE/NITRITE SENSOR PROTEIN NARX-RELATED"/>
    <property type="match status" value="1"/>
</dbReference>
<keyword evidence="3" id="KW-0808">Transferase</keyword>